<name>A0A6J0JQ12_RAPSA</name>
<sequence>MEPLLSAVIVLLLVSCFTSSEALTSNNGNITIKWDIMSWNHDGYFALVTAYNYQKHRSVPSPGWRMSWRWTKKEVIRSMVGAKTTERGVCSMFKRNIPRSCLRKPTVVDLLPGAPYTQQIANCCRGGVLKPGSESEFEISVGKAGNSVKTVRLPGNFMFTVPKQQYVCRPAKNVRPTVFMSPDTKRTASAFMTWKIVCVFDKAT</sequence>
<dbReference type="PANTHER" id="PTHR31673">
    <property type="entry name" value="PROTEIN COBRA"/>
    <property type="match status" value="1"/>
</dbReference>
<dbReference type="Proteomes" id="UP000504610">
    <property type="component" value="Chromosome 6"/>
</dbReference>
<accession>A0A6J0JQ12</accession>
<feature type="chain" id="PRO_5026973597" evidence="4">
    <location>
        <begin position="23"/>
        <end position="204"/>
    </location>
</feature>
<dbReference type="GO" id="GO:0052324">
    <property type="term" value="P:plant-type cell wall cellulose biosynthetic process"/>
    <property type="evidence" value="ECO:0007669"/>
    <property type="project" value="TreeGrafter"/>
</dbReference>
<organism evidence="5 6">
    <name type="scientific">Raphanus sativus</name>
    <name type="common">Radish</name>
    <name type="synonym">Raphanus raphanistrum var. sativus</name>
    <dbReference type="NCBI Taxonomy" id="3726"/>
    <lineage>
        <taxon>Eukaryota</taxon>
        <taxon>Viridiplantae</taxon>
        <taxon>Streptophyta</taxon>
        <taxon>Embryophyta</taxon>
        <taxon>Tracheophyta</taxon>
        <taxon>Spermatophyta</taxon>
        <taxon>Magnoliopsida</taxon>
        <taxon>eudicotyledons</taxon>
        <taxon>Gunneridae</taxon>
        <taxon>Pentapetalae</taxon>
        <taxon>rosids</taxon>
        <taxon>malvids</taxon>
        <taxon>Brassicales</taxon>
        <taxon>Brassicaceae</taxon>
        <taxon>Brassiceae</taxon>
        <taxon>Raphanus</taxon>
    </lineage>
</organism>
<evidence type="ECO:0000256" key="1">
    <source>
        <dbReference type="ARBA" id="ARBA00005507"/>
    </source>
</evidence>
<keyword evidence="2 4" id="KW-0732">Signal</keyword>
<gene>
    <name evidence="6" type="primary">LOC108810019</name>
</gene>
<dbReference type="InterPro" id="IPR006918">
    <property type="entry name" value="COBRA_pln"/>
</dbReference>
<reference evidence="6" key="2">
    <citation type="submission" date="2025-08" db="UniProtKB">
        <authorList>
            <consortium name="RefSeq"/>
        </authorList>
    </citation>
    <scope>IDENTIFICATION</scope>
    <source>
        <tissue evidence="6">Leaf</tissue>
    </source>
</reference>
<dbReference type="GO" id="GO:0010215">
    <property type="term" value="P:cellulose microfibril organization"/>
    <property type="evidence" value="ECO:0007669"/>
    <property type="project" value="InterPro"/>
</dbReference>
<evidence type="ECO:0000256" key="2">
    <source>
        <dbReference type="ARBA" id="ARBA00022729"/>
    </source>
</evidence>
<protein>
    <submittedName>
        <fullName evidence="6">COBRA-like protein 5</fullName>
    </submittedName>
</protein>
<dbReference type="AlphaFoldDB" id="A0A6J0JQ12"/>
<dbReference type="GeneID" id="108810019"/>
<feature type="signal peptide" evidence="4">
    <location>
        <begin position="1"/>
        <end position="22"/>
    </location>
</feature>
<dbReference type="KEGG" id="rsz:108810019"/>
<dbReference type="OrthoDB" id="1081862at2759"/>
<dbReference type="RefSeq" id="XP_018437648.1">
    <property type="nucleotide sequence ID" value="XM_018582146.2"/>
</dbReference>
<evidence type="ECO:0000256" key="3">
    <source>
        <dbReference type="ARBA" id="ARBA00023180"/>
    </source>
</evidence>
<keyword evidence="5" id="KW-1185">Reference proteome</keyword>
<dbReference type="PANTHER" id="PTHR31673:SF39">
    <property type="entry name" value="COBRA-LIKE PROTEIN 5"/>
    <property type="match status" value="1"/>
</dbReference>
<dbReference type="Pfam" id="PF04833">
    <property type="entry name" value="COBRA"/>
    <property type="match status" value="1"/>
</dbReference>
<keyword evidence="3" id="KW-0325">Glycoprotein</keyword>
<evidence type="ECO:0000313" key="6">
    <source>
        <dbReference type="RefSeq" id="XP_018437648.1"/>
    </source>
</evidence>
<dbReference type="GO" id="GO:0005886">
    <property type="term" value="C:plasma membrane"/>
    <property type="evidence" value="ECO:0007669"/>
    <property type="project" value="TreeGrafter"/>
</dbReference>
<evidence type="ECO:0000256" key="4">
    <source>
        <dbReference type="SAM" id="SignalP"/>
    </source>
</evidence>
<evidence type="ECO:0000313" key="5">
    <source>
        <dbReference type="Proteomes" id="UP000504610"/>
    </source>
</evidence>
<reference evidence="5" key="1">
    <citation type="journal article" date="2019" name="Database">
        <title>The radish genome database (RadishGD): an integrated information resource for radish genomics.</title>
        <authorList>
            <person name="Yu H.J."/>
            <person name="Baek S."/>
            <person name="Lee Y.J."/>
            <person name="Cho A."/>
            <person name="Mun J.H."/>
        </authorList>
    </citation>
    <scope>NUCLEOTIDE SEQUENCE [LARGE SCALE GENOMIC DNA]</scope>
    <source>
        <strain evidence="5">cv. WK10039</strain>
    </source>
</reference>
<comment type="similarity">
    <text evidence="1">Belongs to the COBRA family.</text>
</comment>
<proteinExistence type="inferred from homology"/>